<dbReference type="InterPro" id="IPR050332">
    <property type="entry name" value="GPCR_2"/>
</dbReference>
<dbReference type="InterPro" id="IPR017983">
    <property type="entry name" value="GPCR_2_secretin-like_CS"/>
</dbReference>
<feature type="transmembrane region" description="Helical" evidence="6">
    <location>
        <begin position="337"/>
        <end position="356"/>
    </location>
</feature>
<evidence type="ECO:0000256" key="2">
    <source>
        <dbReference type="ARBA" id="ARBA00022692"/>
    </source>
</evidence>
<keyword evidence="4 6" id="KW-0472">Membrane</keyword>
<feature type="signal peptide" evidence="7">
    <location>
        <begin position="1"/>
        <end position="15"/>
    </location>
</feature>
<feature type="compositionally biased region" description="Polar residues" evidence="5">
    <location>
        <begin position="708"/>
        <end position="723"/>
    </location>
</feature>
<evidence type="ECO:0000313" key="10">
    <source>
        <dbReference type="Proteomes" id="UP001158576"/>
    </source>
</evidence>
<evidence type="ECO:0000313" key="9">
    <source>
        <dbReference type="EMBL" id="CAG5091474.1"/>
    </source>
</evidence>
<feature type="chain" id="PRO_5046884779" evidence="7">
    <location>
        <begin position="16"/>
        <end position="734"/>
    </location>
</feature>
<keyword evidence="7" id="KW-0732">Signal</keyword>
<reference evidence="9 10" key="1">
    <citation type="submission" date="2021-04" db="EMBL/GenBank/DDBJ databases">
        <authorList>
            <person name="Bliznina A."/>
        </authorList>
    </citation>
    <scope>NUCLEOTIDE SEQUENCE [LARGE SCALE GENOMIC DNA]</scope>
</reference>
<dbReference type="PANTHER" id="PTHR45620">
    <property type="entry name" value="PDF RECEPTOR-LIKE PROTEIN-RELATED"/>
    <property type="match status" value="1"/>
</dbReference>
<dbReference type="PROSITE" id="PS00650">
    <property type="entry name" value="G_PROTEIN_RECEP_F2_2"/>
    <property type="match status" value="1"/>
</dbReference>
<evidence type="ECO:0000259" key="8">
    <source>
        <dbReference type="PROSITE" id="PS50261"/>
    </source>
</evidence>
<evidence type="ECO:0000256" key="7">
    <source>
        <dbReference type="SAM" id="SignalP"/>
    </source>
</evidence>
<evidence type="ECO:0000256" key="5">
    <source>
        <dbReference type="SAM" id="MobiDB-lite"/>
    </source>
</evidence>
<sequence>MGLLIAILLVQIAIAENILKTPCYALENAIKCLNPKNPANVLSETISETNPGCPTISVFDWCVPGHLYGESAKVRCPWHNFYQKEPDKWPAHTFTDFGHPGFNETAWTTIDCDIHPYKLAVSWTNLDRTICKEHVNNFEQDYCDSLPPHCNCDPLCAAAGVENVNSSISSVNGTTDGNAQIINSLQHLRMAKMIMVSGYAVSLIATTLGSILMLMLRRLRCTRIYIHINLLISFMMRALLWLFHGSVYGNADDSLSHSPALQPDPIVMQYFQDNNLSNSTDPKEIHKIAFEHLVKDLLNKKSGVSDYPALKDAHTTFCEARDPETSSAFVCRTYEALFMYFQLCNYFWFLVEGFYLKMLLQRSSVRAMSNMKYYLLFGWALPLLPILIWIIVSLITRSDKPCWIDDENGRVTEKDYTNMLILEIPIMVTVLINVFIFVSVVTIVGSKLRATLRKSDFRYRLLRANLALIPLLGIHYSLTMFVKYLATEDKTTLHTVCNYINTIMSSLQGLFVAIIYCFCNAEVQDELEKSYAAWKLGKDVRDDAIRRRSTLSNSQSGGTWWPQGRRRSSIFGTSRGQSFSVPQRRSTEQTYVPSESLLSTRPTNIGGTSTMRKAKSKIQNMINGTDNHDKTTYSGMGAAKKLSIQGQTSLEESRPMSVFQTMGGIAEEDNEDSPAVSESDAFLGSPRRQGVFTMDSRLSRFADDSGYEDNQQPNQNPTQSETKPSSPPPSPSPK</sequence>
<proteinExistence type="predicted"/>
<feature type="compositionally biased region" description="Pro residues" evidence="5">
    <location>
        <begin position="725"/>
        <end position="734"/>
    </location>
</feature>
<evidence type="ECO:0000256" key="4">
    <source>
        <dbReference type="ARBA" id="ARBA00023136"/>
    </source>
</evidence>
<dbReference type="Pfam" id="PF00002">
    <property type="entry name" value="7tm_2"/>
    <property type="match status" value="1"/>
</dbReference>
<dbReference type="SUPFAM" id="SSF81321">
    <property type="entry name" value="Family A G protein-coupled receptor-like"/>
    <property type="match status" value="1"/>
</dbReference>
<feature type="region of interest" description="Disordered" evidence="5">
    <location>
        <begin position="549"/>
        <end position="610"/>
    </location>
</feature>
<dbReference type="InterPro" id="IPR017981">
    <property type="entry name" value="GPCR_2-like_7TM"/>
</dbReference>
<evidence type="ECO:0000256" key="6">
    <source>
        <dbReference type="SAM" id="Phobius"/>
    </source>
</evidence>
<dbReference type="PRINTS" id="PR00249">
    <property type="entry name" value="GPCRSECRETIN"/>
</dbReference>
<name>A0ABN7S673_OIKDI</name>
<keyword evidence="2 6" id="KW-0812">Transmembrane</keyword>
<feature type="region of interest" description="Disordered" evidence="5">
    <location>
        <begin position="667"/>
        <end position="734"/>
    </location>
</feature>
<dbReference type="EMBL" id="OU015568">
    <property type="protein sequence ID" value="CAG5091474.1"/>
    <property type="molecule type" value="Genomic_DNA"/>
</dbReference>
<keyword evidence="10" id="KW-1185">Reference proteome</keyword>
<comment type="subcellular location">
    <subcellularLocation>
        <location evidence="1">Membrane</location>
        <topology evidence="1">Multi-pass membrane protein</topology>
    </subcellularLocation>
</comment>
<dbReference type="CDD" id="cd15041">
    <property type="entry name" value="7tmB1_hormone_R"/>
    <property type="match status" value="1"/>
</dbReference>
<feature type="transmembrane region" description="Helical" evidence="6">
    <location>
        <begin position="376"/>
        <end position="396"/>
    </location>
</feature>
<protein>
    <submittedName>
        <fullName evidence="9">Oidioi.mRNA.OKI2018_I69.PAR.g13065.t1.cds</fullName>
    </submittedName>
</protein>
<feature type="transmembrane region" description="Helical" evidence="6">
    <location>
        <begin position="416"/>
        <end position="445"/>
    </location>
</feature>
<feature type="compositionally biased region" description="Polar residues" evidence="5">
    <location>
        <begin position="570"/>
        <end position="610"/>
    </location>
</feature>
<feature type="transmembrane region" description="Helical" evidence="6">
    <location>
        <begin position="498"/>
        <end position="519"/>
    </location>
</feature>
<feature type="transmembrane region" description="Helical" evidence="6">
    <location>
        <begin position="193"/>
        <end position="216"/>
    </location>
</feature>
<feature type="transmembrane region" description="Helical" evidence="6">
    <location>
        <begin position="228"/>
        <end position="248"/>
    </location>
</feature>
<evidence type="ECO:0000256" key="3">
    <source>
        <dbReference type="ARBA" id="ARBA00022989"/>
    </source>
</evidence>
<keyword evidence="3 6" id="KW-1133">Transmembrane helix</keyword>
<gene>
    <name evidence="9" type="ORF">OKIOD_LOCUS4623</name>
</gene>
<evidence type="ECO:0000256" key="1">
    <source>
        <dbReference type="ARBA" id="ARBA00004141"/>
    </source>
</evidence>
<accession>A0ABN7S673</accession>
<organism evidence="9 10">
    <name type="scientific">Oikopleura dioica</name>
    <name type="common">Tunicate</name>
    <dbReference type="NCBI Taxonomy" id="34765"/>
    <lineage>
        <taxon>Eukaryota</taxon>
        <taxon>Metazoa</taxon>
        <taxon>Chordata</taxon>
        <taxon>Tunicata</taxon>
        <taxon>Appendicularia</taxon>
        <taxon>Copelata</taxon>
        <taxon>Oikopleuridae</taxon>
        <taxon>Oikopleura</taxon>
    </lineage>
</organism>
<feature type="domain" description="G-protein coupled receptors family 2 profile 2" evidence="8">
    <location>
        <begin position="191"/>
        <end position="520"/>
    </location>
</feature>
<dbReference type="InterPro" id="IPR000832">
    <property type="entry name" value="GPCR_2_secretin-like"/>
</dbReference>
<dbReference type="Proteomes" id="UP001158576">
    <property type="component" value="Chromosome PAR"/>
</dbReference>
<dbReference type="Gene3D" id="1.20.1070.10">
    <property type="entry name" value="Rhodopsin 7-helix transmembrane proteins"/>
    <property type="match status" value="1"/>
</dbReference>
<feature type="transmembrane region" description="Helical" evidence="6">
    <location>
        <begin position="466"/>
        <end position="486"/>
    </location>
</feature>
<dbReference type="PROSITE" id="PS50261">
    <property type="entry name" value="G_PROTEIN_RECEP_F2_4"/>
    <property type="match status" value="1"/>
</dbReference>